<organism evidence="2 3">
    <name type="scientific">Vitis vinifera</name>
    <name type="common">Grape</name>
    <dbReference type="NCBI Taxonomy" id="29760"/>
    <lineage>
        <taxon>Eukaryota</taxon>
        <taxon>Viridiplantae</taxon>
        <taxon>Streptophyta</taxon>
        <taxon>Embryophyta</taxon>
        <taxon>Tracheophyta</taxon>
        <taxon>Spermatophyta</taxon>
        <taxon>Magnoliopsida</taxon>
        <taxon>eudicotyledons</taxon>
        <taxon>Gunneridae</taxon>
        <taxon>Pentapetalae</taxon>
        <taxon>rosids</taxon>
        <taxon>Vitales</taxon>
        <taxon>Vitaceae</taxon>
        <taxon>Viteae</taxon>
        <taxon>Vitis</taxon>
    </lineage>
</organism>
<comment type="caution">
    <text evidence="2">The sequence shown here is derived from an EMBL/GenBank/DDBJ whole genome shotgun (WGS) entry which is preliminary data.</text>
</comment>
<evidence type="ECO:0000259" key="1">
    <source>
        <dbReference type="Pfam" id="PF07727"/>
    </source>
</evidence>
<evidence type="ECO:0000313" key="2">
    <source>
        <dbReference type="EMBL" id="RVW26781.1"/>
    </source>
</evidence>
<sequence length="163" mass="19050">MDVKTVFLNSDLEDSIYMMQPGEFIAKGQEHLVCKLHKSIYGLKVTVFSQDLVIYSVLDERYRHGVPLSQDQCPKLTEEKDFMKDNTLCFYGDGAVSWRSVKQSCIVDSTMEVDGAMAQSKEPINHQKGKHIERKYHMIREIGCEKMCLWRRLLLMRTWRILL</sequence>
<dbReference type="Proteomes" id="UP000288805">
    <property type="component" value="Unassembled WGS sequence"/>
</dbReference>
<evidence type="ECO:0000313" key="3">
    <source>
        <dbReference type="Proteomes" id="UP000288805"/>
    </source>
</evidence>
<reference evidence="2 3" key="1">
    <citation type="journal article" date="2018" name="PLoS Genet.">
        <title>Population sequencing reveals clonal diversity and ancestral inbreeding in the grapevine cultivar Chardonnay.</title>
        <authorList>
            <person name="Roach M.J."/>
            <person name="Johnson D.L."/>
            <person name="Bohlmann J."/>
            <person name="van Vuuren H.J."/>
            <person name="Jones S.J."/>
            <person name="Pretorius I.S."/>
            <person name="Schmidt S.A."/>
            <person name="Borneman A.R."/>
        </authorList>
    </citation>
    <scope>NUCLEOTIDE SEQUENCE [LARGE SCALE GENOMIC DNA]</scope>
    <source>
        <strain evidence="3">cv. Chardonnay</strain>
        <tissue evidence="2">Leaf</tissue>
    </source>
</reference>
<accession>A0A438CUB2</accession>
<feature type="domain" description="Reverse transcriptase Ty1/copia-type" evidence="1">
    <location>
        <begin position="1"/>
        <end position="59"/>
    </location>
</feature>
<dbReference type="AlphaFoldDB" id="A0A438CUB2"/>
<name>A0A438CUB2_VITVI</name>
<protein>
    <recommendedName>
        <fullName evidence="1">Reverse transcriptase Ty1/copia-type domain-containing protein</fullName>
    </recommendedName>
</protein>
<gene>
    <name evidence="2" type="ORF">CK203_117718</name>
</gene>
<dbReference type="Pfam" id="PF07727">
    <property type="entry name" value="RVT_2"/>
    <property type="match status" value="1"/>
</dbReference>
<dbReference type="InterPro" id="IPR013103">
    <property type="entry name" value="RVT_2"/>
</dbReference>
<dbReference type="EMBL" id="QGNW01001985">
    <property type="protein sequence ID" value="RVW26781.1"/>
    <property type="molecule type" value="Genomic_DNA"/>
</dbReference>
<proteinExistence type="predicted"/>